<evidence type="ECO:0000256" key="6">
    <source>
        <dbReference type="ARBA" id="ARBA00022692"/>
    </source>
</evidence>
<dbReference type="Gene3D" id="1.20.1550.10">
    <property type="entry name" value="DsbB-like"/>
    <property type="match status" value="1"/>
</dbReference>
<dbReference type="InterPro" id="IPR022920">
    <property type="entry name" value="Disulphide_bond_form_DsbB"/>
</dbReference>
<comment type="subcellular location">
    <subcellularLocation>
        <location evidence="1">Cell inner membrane</location>
        <topology evidence="1">Multi-pass membrane protein</topology>
    </subcellularLocation>
    <subcellularLocation>
        <location evidence="14">Cell membrane</location>
        <topology evidence="14">Multi-pass membrane protein</topology>
    </subcellularLocation>
</comment>
<comment type="similarity">
    <text evidence="2 14">Belongs to the DsbB family.</text>
</comment>
<dbReference type="RefSeq" id="WP_380693398.1">
    <property type="nucleotide sequence ID" value="NZ_JBHRYR010000002.1"/>
</dbReference>
<evidence type="ECO:0000256" key="4">
    <source>
        <dbReference type="ARBA" id="ARBA00022475"/>
    </source>
</evidence>
<dbReference type="Pfam" id="PF02600">
    <property type="entry name" value="DsbB"/>
    <property type="match status" value="1"/>
</dbReference>
<evidence type="ECO:0000256" key="5">
    <source>
        <dbReference type="ARBA" id="ARBA00022519"/>
    </source>
</evidence>
<feature type="transmembrane region" description="Helical" evidence="15">
    <location>
        <begin position="7"/>
        <end position="29"/>
    </location>
</feature>
<evidence type="ECO:0000256" key="8">
    <source>
        <dbReference type="ARBA" id="ARBA00022989"/>
    </source>
</evidence>
<evidence type="ECO:0000256" key="13">
    <source>
        <dbReference type="ARBA" id="ARBA00023284"/>
    </source>
</evidence>
<proteinExistence type="inferred from homology"/>
<keyword evidence="12 14" id="KW-0143">Chaperone</keyword>
<keyword evidence="7 14" id="KW-0249">Electron transport</keyword>
<evidence type="ECO:0000256" key="3">
    <source>
        <dbReference type="ARBA" id="ARBA00022448"/>
    </source>
</evidence>
<evidence type="ECO:0000256" key="15">
    <source>
        <dbReference type="SAM" id="Phobius"/>
    </source>
</evidence>
<evidence type="ECO:0000256" key="11">
    <source>
        <dbReference type="ARBA" id="ARBA00023157"/>
    </source>
</evidence>
<feature type="topological domain" description="Cytoplasmic" evidence="14">
    <location>
        <begin position="163"/>
        <end position="175"/>
    </location>
</feature>
<comment type="function">
    <text evidence="14">Required for disulfide bond formation in some periplasmic proteins. Acts by oxidizing the DsbA protein.</text>
</comment>
<evidence type="ECO:0000256" key="1">
    <source>
        <dbReference type="ARBA" id="ARBA00004429"/>
    </source>
</evidence>
<feature type="transmembrane region" description="Helical" evidence="15">
    <location>
        <begin position="41"/>
        <end position="60"/>
    </location>
</feature>
<dbReference type="Proteomes" id="UP001595617">
    <property type="component" value="Unassembled WGS sequence"/>
</dbReference>
<keyword evidence="8 14" id="KW-1133">Transmembrane helix</keyword>
<dbReference type="InterPro" id="IPR003752">
    <property type="entry name" value="DiS_bond_form_DsbB/BdbC"/>
</dbReference>
<comment type="caution">
    <text evidence="16">The sequence shown here is derived from an EMBL/GenBank/DDBJ whole genome shotgun (WGS) entry which is preliminary data.</text>
</comment>
<gene>
    <name evidence="14" type="primary">dsbB</name>
    <name evidence="16" type="ORF">ACFOOG_03470</name>
</gene>
<keyword evidence="10 14" id="KW-0472">Membrane</keyword>
<comment type="caution">
    <text evidence="14">Lacks conserved residue(s) required for the propagation of feature annotation.</text>
</comment>
<dbReference type="EMBL" id="JBHRYR010000002">
    <property type="protein sequence ID" value="MFC3851885.1"/>
    <property type="molecule type" value="Genomic_DNA"/>
</dbReference>
<dbReference type="InterPro" id="IPR023380">
    <property type="entry name" value="DsbB-like_sf"/>
</dbReference>
<evidence type="ECO:0000256" key="12">
    <source>
        <dbReference type="ARBA" id="ARBA00023186"/>
    </source>
</evidence>
<keyword evidence="11 14" id="KW-1015">Disulfide bond</keyword>
<evidence type="ECO:0000256" key="9">
    <source>
        <dbReference type="ARBA" id="ARBA00023002"/>
    </source>
</evidence>
<feature type="topological domain" description="Cytoplasmic" evidence="14">
    <location>
        <begin position="1"/>
        <end position="9"/>
    </location>
</feature>
<reference evidence="17" key="1">
    <citation type="journal article" date="2019" name="Int. J. Syst. Evol. Microbiol.">
        <title>The Global Catalogue of Microorganisms (GCM) 10K type strain sequencing project: providing services to taxonomists for standard genome sequencing and annotation.</title>
        <authorList>
            <consortium name="The Broad Institute Genomics Platform"/>
            <consortium name="The Broad Institute Genome Sequencing Center for Infectious Disease"/>
            <person name="Wu L."/>
            <person name="Ma J."/>
        </authorList>
    </citation>
    <scope>NUCLEOTIDE SEQUENCE [LARGE SCALE GENOMIC DNA]</scope>
    <source>
        <strain evidence="17">IBRC 10765</strain>
    </source>
</reference>
<feature type="topological domain" description="Periplasmic" evidence="14">
    <location>
        <begin position="28"/>
        <end position="45"/>
    </location>
</feature>
<sequence>MFLLTSRWLNFLLALSAFSLILTGILYFQNHLGMLPCPLCVFQRIAFMGIILFSLLAALVKPNGKALRVLSALGFIVATIGAGIAARHTWLQGNPAEYMPSCGPDLSYMMRNFPMQDVISTVFQGSGDCADLHWSFLGLTIPGWALVWFVFFMVVLGLQAWKGDLMALVRRRIQG</sequence>
<evidence type="ECO:0000256" key="10">
    <source>
        <dbReference type="ARBA" id="ARBA00023136"/>
    </source>
</evidence>
<evidence type="ECO:0000256" key="14">
    <source>
        <dbReference type="HAMAP-Rule" id="MF_00286"/>
    </source>
</evidence>
<dbReference type="PANTHER" id="PTHR36570">
    <property type="entry name" value="DISULFIDE BOND FORMATION PROTEIN B"/>
    <property type="match status" value="1"/>
</dbReference>
<feature type="disulfide bond" description="Redox-active" evidence="14">
    <location>
        <begin position="37"/>
        <end position="40"/>
    </location>
</feature>
<evidence type="ECO:0000256" key="7">
    <source>
        <dbReference type="ARBA" id="ARBA00022982"/>
    </source>
</evidence>
<keyword evidence="9 14" id="KW-0560">Oxidoreductase</keyword>
<keyword evidence="6 14" id="KW-0812">Transmembrane</keyword>
<dbReference type="SUPFAM" id="SSF158442">
    <property type="entry name" value="DsbB-like"/>
    <property type="match status" value="1"/>
</dbReference>
<evidence type="ECO:0000313" key="17">
    <source>
        <dbReference type="Proteomes" id="UP001595617"/>
    </source>
</evidence>
<dbReference type="PANTHER" id="PTHR36570:SF3">
    <property type="entry name" value="DISULFIDE BOND FORMATION PROTEIN B"/>
    <property type="match status" value="1"/>
</dbReference>
<name>A0ABV7ZUL3_9GAMM</name>
<dbReference type="InterPro" id="IPR050183">
    <property type="entry name" value="DsbB"/>
</dbReference>
<organism evidence="16 17">
    <name type="scientific">Saccharospirillum mangrovi</name>
    <dbReference type="NCBI Taxonomy" id="2161747"/>
    <lineage>
        <taxon>Bacteria</taxon>
        <taxon>Pseudomonadati</taxon>
        <taxon>Pseudomonadota</taxon>
        <taxon>Gammaproteobacteria</taxon>
        <taxon>Oceanospirillales</taxon>
        <taxon>Saccharospirillaceae</taxon>
        <taxon>Saccharospirillum</taxon>
    </lineage>
</organism>
<feature type="transmembrane region" description="Helical" evidence="15">
    <location>
        <begin position="141"/>
        <end position="161"/>
    </location>
</feature>
<accession>A0ABV7ZUL3</accession>
<protein>
    <recommendedName>
        <fullName evidence="14">Disulfide bond formation protein B</fullName>
    </recommendedName>
    <alternativeName>
        <fullName evidence="14">Disulfide oxidoreductase</fullName>
    </alternativeName>
</protein>
<keyword evidence="4 14" id="KW-1003">Cell membrane</keyword>
<keyword evidence="5" id="KW-0997">Cell inner membrane</keyword>
<feature type="transmembrane region" description="Helical" evidence="15">
    <location>
        <begin position="67"/>
        <end position="86"/>
    </location>
</feature>
<keyword evidence="3 14" id="KW-0813">Transport</keyword>
<keyword evidence="17" id="KW-1185">Reference proteome</keyword>
<dbReference type="HAMAP" id="MF_00286">
    <property type="entry name" value="DsbB"/>
    <property type="match status" value="1"/>
</dbReference>
<evidence type="ECO:0000256" key="2">
    <source>
        <dbReference type="ARBA" id="ARBA00008823"/>
    </source>
</evidence>
<keyword evidence="13 14" id="KW-0676">Redox-active center</keyword>
<evidence type="ECO:0000313" key="16">
    <source>
        <dbReference type="EMBL" id="MFC3851885.1"/>
    </source>
</evidence>